<reference evidence="3" key="1">
    <citation type="submission" date="2023-08" db="EMBL/GenBank/DDBJ databases">
        <authorList>
            <person name="Alioto T."/>
            <person name="Alioto T."/>
            <person name="Gomez Garrido J."/>
        </authorList>
    </citation>
    <scope>NUCLEOTIDE SEQUENCE</scope>
</reference>
<evidence type="ECO:0000313" key="4">
    <source>
        <dbReference type="Proteomes" id="UP001162480"/>
    </source>
</evidence>
<evidence type="ECO:0000256" key="1">
    <source>
        <dbReference type="SAM" id="MobiDB-lite"/>
    </source>
</evidence>
<feature type="compositionally biased region" description="Basic residues" evidence="1">
    <location>
        <begin position="1"/>
        <end position="11"/>
    </location>
</feature>
<proteinExistence type="predicted"/>
<feature type="domain" description="BTB" evidence="2">
    <location>
        <begin position="138"/>
        <end position="206"/>
    </location>
</feature>
<name>A0AA36F1H8_OCTVU</name>
<evidence type="ECO:0000313" key="3">
    <source>
        <dbReference type="EMBL" id="CAI9720170.1"/>
    </source>
</evidence>
<protein>
    <submittedName>
        <fullName evidence="3">XP_014782234.1PREDICTED: uncharacterized protein LOC106877741 isoform X4</fullName>
    </submittedName>
</protein>
<dbReference type="Pfam" id="PF00651">
    <property type="entry name" value="BTB"/>
    <property type="match status" value="1"/>
</dbReference>
<sequence length="468" mass="50943">MPPKKRVRIGRRTAGAEAHRAKRAKEALQDRATRLALNAAALANARAAETAEQTQARRSRNAAAMANARAAETAKQKQARHSLDAAATAKARAAETAEQTQARCSVGKTPRKQIFVIANYQRHVMSNIASLWRNRKLCDASISNGSSAVMVHKVVLSAVCPKLLSVFSTNIPSRNFLEINFPEEVSTQALNAFAEYMYNGLLDLDPDILHQLKIIAKRLDMKEFEQLCDSCLPYEESQPHISTSTVLGDHYNTQTELSVQPPLPSSSSIISVTSQSTPSITTQAFDIKQEPFETELPLAKKDKVNVFRQESEIGSLSSSTKNNFSENFCMAPSLKIEPVGPEDNEYGHLNKHFDTSTVSNEAATDIIHGITAKLKSNVFESSLVSNLSLASCILEQMCSQSSPIREDPSKPLNQTITTQSIDSNVTSGSNEGVYPVGLFTAGGDSLPLSSTQVTNVKSISLYKANDLT</sequence>
<keyword evidence="4" id="KW-1185">Reference proteome</keyword>
<dbReference type="PROSITE" id="PS50097">
    <property type="entry name" value="BTB"/>
    <property type="match status" value="1"/>
</dbReference>
<dbReference type="Proteomes" id="UP001162480">
    <property type="component" value="Chromosome 3"/>
</dbReference>
<feature type="region of interest" description="Disordered" evidence="1">
    <location>
        <begin position="1"/>
        <end position="21"/>
    </location>
</feature>
<dbReference type="Gene3D" id="3.30.710.10">
    <property type="entry name" value="Potassium Channel Kv1.1, Chain A"/>
    <property type="match status" value="1"/>
</dbReference>
<organism evidence="3 4">
    <name type="scientific">Octopus vulgaris</name>
    <name type="common">Common octopus</name>
    <dbReference type="NCBI Taxonomy" id="6645"/>
    <lineage>
        <taxon>Eukaryota</taxon>
        <taxon>Metazoa</taxon>
        <taxon>Spiralia</taxon>
        <taxon>Lophotrochozoa</taxon>
        <taxon>Mollusca</taxon>
        <taxon>Cephalopoda</taxon>
        <taxon>Coleoidea</taxon>
        <taxon>Octopodiformes</taxon>
        <taxon>Octopoda</taxon>
        <taxon>Incirrata</taxon>
        <taxon>Octopodidae</taxon>
        <taxon>Octopus</taxon>
    </lineage>
</organism>
<gene>
    <name evidence="3" type="ORF">OCTVUL_1B021363</name>
</gene>
<dbReference type="EMBL" id="OX597816">
    <property type="protein sequence ID" value="CAI9720170.1"/>
    <property type="molecule type" value="Genomic_DNA"/>
</dbReference>
<dbReference type="CDD" id="cd18186">
    <property type="entry name" value="BTB_POZ_ZBTB_KLHL-like"/>
    <property type="match status" value="1"/>
</dbReference>
<evidence type="ECO:0000259" key="2">
    <source>
        <dbReference type="PROSITE" id="PS50097"/>
    </source>
</evidence>
<dbReference type="InterPro" id="IPR000210">
    <property type="entry name" value="BTB/POZ_dom"/>
</dbReference>
<dbReference type="SUPFAM" id="SSF54695">
    <property type="entry name" value="POZ domain"/>
    <property type="match status" value="1"/>
</dbReference>
<dbReference type="AlphaFoldDB" id="A0AA36F1H8"/>
<dbReference type="InterPro" id="IPR011333">
    <property type="entry name" value="SKP1/BTB/POZ_sf"/>
</dbReference>
<accession>A0AA36F1H8</accession>
<dbReference type="SMART" id="SM00225">
    <property type="entry name" value="BTB"/>
    <property type="match status" value="1"/>
</dbReference>